<dbReference type="Gene3D" id="3.40.50.150">
    <property type="entry name" value="Vaccinia Virus protein VP39"/>
    <property type="match status" value="1"/>
</dbReference>
<proteinExistence type="predicted"/>
<protein>
    <submittedName>
        <fullName evidence="1">2-polyprenyl-6-hydroxyphenyl methylase/3-demethylubiquinone-9 3-methyltransferase</fullName>
    </submittedName>
</protein>
<dbReference type="EMBL" id="SHKP01000005">
    <property type="protein sequence ID" value="RZU00788.1"/>
    <property type="molecule type" value="Genomic_DNA"/>
</dbReference>
<keyword evidence="1" id="KW-0489">Methyltransferase</keyword>
<evidence type="ECO:0000313" key="2">
    <source>
        <dbReference type="Proteomes" id="UP000293671"/>
    </source>
</evidence>
<dbReference type="GO" id="GO:0008168">
    <property type="term" value="F:methyltransferase activity"/>
    <property type="evidence" value="ECO:0007669"/>
    <property type="project" value="UniProtKB-KW"/>
</dbReference>
<dbReference type="AlphaFoldDB" id="A0A4Q7VWG7"/>
<accession>A0A4Q7VWG7</accession>
<gene>
    <name evidence="1" type="ORF">EV670_1501</name>
</gene>
<dbReference type="InterPro" id="IPR029063">
    <property type="entry name" value="SAM-dependent_MTases_sf"/>
</dbReference>
<reference evidence="1 2" key="1">
    <citation type="submission" date="2019-02" db="EMBL/GenBank/DDBJ databases">
        <title>Genomic Encyclopedia of Type Strains, Phase IV (KMG-IV): sequencing the most valuable type-strain genomes for metagenomic binning, comparative biology and taxonomic classification.</title>
        <authorList>
            <person name="Goeker M."/>
        </authorList>
    </citation>
    <scope>NUCLEOTIDE SEQUENCE [LARGE SCALE GENOMIC DNA]</scope>
    <source>
        <strain evidence="1 2">DSM 19570</strain>
    </source>
</reference>
<dbReference type="SUPFAM" id="SSF53335">
    <property type="entry name" value="S-adenosyl-L-methionine-dependent methyltransferases"/>
    <property type="match status" value="1"/>
</dbReference>
<sequence length="282" mass="31281">MLTLGAEELVVATHLAQAVAALARTVEGQHGGDDNYLQGQITRYMRAAARIAEVCPAGGKVLDIGSHYLHQSVLLRELGYEVVGMDIGLFAEAGFVVERARRHDIQNFAVNAIESGEFLPGLEGQFDLIVFTEILEHITFNPVRFWARVYELLKPGGVIYLSTPNALRPAAFVRQLLDLLRLRGIGIGLDEIMGSVTYGHHWKEYSAWEIRRYFALLSPDFDVGIRWYSSESPDARGVKALLKRAIAKVPMFRSDIEAVIVRRGSLGFSARPPQLPMHATPA</sequence>
<dbReference type="Proteomes" id="UP000293671">
    <property type="component" value="Unassembled WGS sequence"/>
</dbReference>
<keyword evidence="2" id="KW-1185">Reference proteome</keyword>
<dbReference type="Pfam" id="PF13489">
    <property type="entry name" value="Methyltransf_23"/>
    <property type="match status" value="1"/>
</dbReference>
<dbReference type="CDD" id="cd02440">
    <property type="entry name" value="AdoMet_MTases"/>
    <property type="match status" value="1"/>
</dbReference>
<dbReference type="OrthoDB" id="7348755at2"/>
<keyword evidence="1" id="KW-0830">Ubiquinone</keyword>
<dbReference type="GO" id="GO:0032259">
    <property type="term" value="P:methylation"/>
    <property type="evidence" value="ECO:0007669"/>
    <property type="project" value="UniProtKB-KW"/>
</dbReference>
<comment type="caution">
    <text evidence="1">The sequence shown here is derived from an EMBL/GenBank/DDBJ whole genome shotgun (WGS) entry which is preliminary data.</text>
</comment>
<evidence type="ECO:0000313" key="1">
    <source>
        <dbReference type="EMBL" id="RZU00788.1"/>
    </source>
</evidence>
<keyword evidence="1" id="KW-0808">Transferase</keyword>
<name>A0A4Q7VWG7_9BURK</name>
<organism evidence="1 2">
    <name type="scientific">Rivibacter subsaxonicus</name>
    <dbReference type="NCBI Taxonomy" id="457575"/>
    <lineage>
        <taxon>Bacteria</taxon>
        <taxon>Pseudomonadati</taxon>
        <taxon>Pseudomonadota</taxon>
        <taxon>Betaproteobacteria</taxon>
        <taxon>Burkholderiales</taxon>
        <taxon>Rivibacter</taxon>
    </lineage>
</organism>